<dbReference type="Proteomes" id="UP001163105">
    <property type="component" value="Unassembled WGS sequence"/>
</dbReference>
<name>A0AB34FAW0_9HYPO</name>
<dbReference type="Pfam" id="PF00075">
    <property type="entry name" value="RNase_H"/>
    <property type="match status" value="1"/>
</dbReference>
<dbReference type="InterPro" id="IPR013087">
    <property type="entry name" value="Znf_C2H2_type"/>
</dbReference>
<dbReference type="InterPro" id="IPR036691">
    <property type="entry name" value="Endo/exonu/phosph_ase_sf"/>
</dbReference>
<dbReference type="SUPFAM" id="SSF56672">
    <property type="entry name" value="DNA/RNA polymerases"/>
    <property type="match status" value="1"/>
</dbReference>
<dbReference type="PANTHER" id="PTHR33481:SF1">
    <property type="entry name" value="ENDONUCLEASE_EXONUCLEASE_PHOSPHATASE DOMAIN-CONTAINING PROTEIN-RELATED"/>
    <property type="match status" value="1"/>
</dbReference>
<keyword evidence="2" id="KW-0496">Mitochondrion</keyword>
<dbReference type="InterPro" id="IPR000477">
    <property type="entry name" value="RT_dom"/>
</dbReference>
<keyword evidence="9" id="KW-1185">Reference proteome</keyword>
<feature type="region of interest" description="Disordered" evidence="4">
    <location>
        <begin position="1661"/>
        <end position="1693"/>
    </location>
</feature>
<evidence type="ECO:0000313" key="9">
    <source>
        <dbReference type="Proteomes" id="UP001163105"/>
    </source>
</evidence>
<dbReference type="InterPro" id="IPR036397">
    <property type="entry name" value="RNaseH_sf"/>
</dbReference>
<feature type="domain" description="Reverse transcriptase" evidence="6">
    <location>
        <begin position="1049"/>
        <end position="1322"/>
    </location>
</feature>
<feature type="compositionally biased region" description="Basic and acidic residues" evidence="4">
    <location>
        <begin position="1662"/>
        <end position="1676"/>
    </location>
</feature>
<comment type="subcellular location">
    <subcellularLocation>
        <location evidence="1">Mitochondrion</location>
    </subcellularLocation>
</comment>
<evidence type="ECO:0000313" key="8">
    <source>
        <dbReference type="EMBL" id="KAJ6436300.1"/>
    </source>
</evidence>
<protein>
    <recommendedName>
        <fullName evidence="10">Reverse transcriptase</fullName>
    </recommendedName>
</protein>
<dbReference type="InterPro" id="IPR043502">
    <property type="entry name" value="DNA/RNA_pol_sf"/>
</dbReference>
<dbReference type="EMBL" id="JAQHRD010000024">
    <property type="protein sequence ID" value="KAJ6436300.1"/>
    <property type="molecule type" value="Genomic_DNA"/>
</dbReference>
<dbReference type="InterPro" id="IPR005135">
    <property type="entry name" value="Endo/exonuclease/phosphatase"/>
</dbReference>
<keyword evidence="3" id="KW-0863">Zinc-finger</keyword>
<feature type="region of interest" description="Disordered" evidence="4">
    <location>
        <begin position="532"/>
        <end position="555"/>
    </location>
</feature>
<evidence type="ECO:0008006" key="10">
    <source>
        <dbReference type="Google" id="ProtNLM"/>
    </source>
</evidence>
<dbReference type="PROSITE" id="PS50157">
    <property type="entry name" value="ZINC_FINGER_C2H2_2"/>
    <property type="match status" value="1"/>
</dbReference>
<gene>
    <name evidence="8" type="ORF">O9K51_11123</name>
</gene>
<evidence type="ECO:0000259" key="6">
    <source>
        <dbReference type="PROSITE" id="PS50878"/>
    </source>
</evidence>
<dbReference type="Pfam" id="PF14529">
    <property type="entry name" value="Exo_endo_phos_2"/>
    <property type="match status" value="1"/>
</dbReference>
<dbReference type="Gene3D" id="3.60.10.10">
    <property type="entry name" value="Endonuclease/exonuclease/phosphatase"/>
    <property type="match status" value="1"/>
</dbReference>
<dbReference type="PANTHER" id="PTHR33481">
    <property type="entry name" value="REVERSE TRANSCRIPTASE"/>
    <property type="match status" value="1"/>
</dbReference>
<sequence>MPNQVPWNIVQPYLASTLALIGKVLRQPAMGEILQHVQDAARCTQNIQKDVTLIKNSVGLSTTPLNRANFNRTGNTAATWAQVAAQAKGAPPPPPPAAHGITAAKALPTVTAYKDRVITVKLKDHGVAQRFRARSAAWIRQQVGTSIRDNTPTRLVKVVAAHQLKSGDIQIFASTTAEAAQLKQNSGWVKGLGEHAELVVPTYGVIVHGIPTNSINIKDQDATSQQMIADNYTVIPHAKISYIGWLTKEATLKRASSIVVEFTDPEMANAIIYAARRKEMRRVEQAKETRSIYWHVPVKERGAQPETQRVNGGPTPREGRIRQRSAPSYSVVQIRAPVEPDSTLAIPLAQQAETMIAIDSPTAPSAEEDWQTPVMQREQELQRTQADADDLIDPQLLAAGGSASPIPEDSQHLLPTYPSDGLYGDEEAAMQDADAWLQTMAVDNDGNRLNDPANNEPSPITSLATDTRTAQGQIFKACKCPEHQNIYSAWPTHNAELTIAHCMKTCMYCGKDFSVAGALRKHIRKAEYAQRNLKASRRVPNASGEDPHNPESIPHRRSLCSTTSMVGHPGLRILQYNVWKSRDVVLASLFQNQRILEYDILAIQEPWRNPFIATTYHPLKGHFHLTYLDNDATRVCFYINKRIDPGTWNVSCISKDIISLSIRNSRSDSNINIVNVYNEVEANTLTILAETLRKLEPDAKTVVLGDFNLHHPLWSTWHRRPIHGRNTQQLLAIIEDFQLELLTVPGTPTHRWKDGESTIDLTFATANVAPHVVHCKIDRDLDCESDHLPVAVAIEWEWKAASPAKKRLWTKTNIPILRQTVRDRLPQHCETTVLRDRDDIDALVASIINALGEGIDASTPWSSPSPRSIAGFDQECKDICSEVQQLRRRWQRTRHDDDYEAYRQARNRKGRLVQKLLRNTHRQRVEEATSTTNGLWKLVKWAKNRHETTSACTPALARSDGELVHRPEEKAGVLRNSFFPPPLQADLSDTDGYEYPTPIECPDITRSEIERAVRRAAPNKAPGVDGIPNGILHQTLDILAPSLERLFNACLRLGYCPQHFREAITVVLRKQGKDDYTQPKSYRPIALLNTLGKVLEAIIASRLAYLADVHQLLPSRHTGGRKLASTEHAIHFLLQRIHQAWSEGKVASLLLLDVSGAYDNVSRKRLLHNLRKRRVSEPIVGWVASFLSGRSTTLKLQEYTAPSVPIQTGIPQGSPVSPMLYLFYNADLVEECNTPETESVGYIDDVSILAVGESAARNCKRLKRMHRKAQVWARKHGSQFSPAKYELVHFTRDPTANCTHPLRLPHATIKASPSCRYLGIQMDSRLRWDYHREKMEAAATKRLSALSALASSTWGTGLINLRHVYRAMIIPQMLYGCSAWHVPGKGCINRGAYMISAIAKIQRRAAQTITGAFRTTAGAAVDVEAHLLPVQQQLEQTVLESAMRIRTSPLYGDMATSDINFSSARWTRREREERSPLDQLSSVLRHKYDLPLERLESRQPHVVPPWWIPPTVHINESAEEAIKEHDATDSKTICVYTDGSGINGHVGAAAVAPTVQISGICTKRTEYMGASSTSTVYAAELRGLVLALGLVLDVHAAINTPGRCAIFTDNQAAIQAMRNPKSPSGQYILVEAVRALDKLRDLGWHVEFRWIPAHVDVPGNEAADRAAKEAAGHDPNARAAPESPPEPPSLRTLTATTKSIIRKTMKEEWKQAWETAKHGRDLFRLGVRPGKGTLDTHNGTHRAISSVITQMRTGKIGLRAYLHGINRADTDQCPCGYGSQTVRHILLECRNWAEERERMWAGKRPCVDIKRILCSSSMAVQAAKMIIRTGLLEQFRAVPSTILQY</sequence>
<dbReference type="InterPro" id="IPR002156">
    <property type="entry name" value="RNaseH_domain"/>
</dbReference>
<dbReference type="PROSITE" id="PS50878">
    <property type="entry name" value="RT_POL"/>
    <property type="match status" value="1"/>
</dbReference>
<reference evidence="8" key="1">
    <citation type="submission" date="2023-01" db="EMBL/GenBank/DDBJ databases">
        <title>The growth and conidiation of Purpureocillium lavendulum are regulated by nitrogen source and histone H3K14 acetylation.</title>
        <authorList>
            <person name="Tang P."/>
            <person name="Han J."/>
            <person name="Zhang C."/>
            <person name="Tang P."/>
            <person name="Qi F."/>
            <person name="Zhang K."/>
            <person name="Liang L."/>
        </authorList>
    </citation>
    <scope>NUCLEOTIDE SEQUENCE</scope>
    <source>
        <strain evidence="8">YMF1.00683</strain>
    </source>
</reference>
<dbReference type="GO" id="GO:0003676">
    <property type="term" value="F:nucleic acid binding"/>
    <property type="evidence" value="ECO:0007669"/>
    <property type="project" value="InterPro"/>
</dbReference>
<keyword evidence="3" id="KW-0862">Zinc</keyword>
<dbReference type="GO" id="GO:0004523">
    <property type="term" value="F:RNA-DNA hybrid ribonuclease activity"/>
    <property type="evidence" value="ECO:0007669"/>
    <property type="project" value="InterPro"/>
</dbReference>
<comment type="caution">
    <text evidence="8">The sequence shown here is derived from an EMBL/GenBank/DDBJ whole genome shotgun (WGS) entry which is preliminary data.</text>
</comment>
<dbReference type="GO" id="GO:0008270">
    <property type="term" value="F:zinc ion binding"/>
    <property type="evidence" value="ECO:0007669"/>
    <property type="project" value="UniProtKB-KW"/>
</dbReference>
<accession>A0AB34FAW0</accession>
<evidence type="ECO:0000259" key="7">
    <source>
        <dbReference type="PROSITE" id="PS50879"/>
    </source>
</evidence>
<dbReference type="InterPro" id="IPR012337">
    <property type="entry name" value="RNaseH-like_sf"/>
</dbReference>
<dbReference type="GO" id="GO:0005739">
    <property type="term" value="C:mitochondrion"/>
    <property type="evidence" value="ECO:0007669"/>
    <property type="project" value="UniProtKB-SubCell"/>
</dbReference>
<evidence type="ECO:0000256" key="1">
    <source>
        <dbReference type="ARBA" id="ARBA00004173"/>
    </source>
</evidence>
<dbReference type="SUPFAM" id="SSF56219">
    <property type="entry name" value="DNase I-like"/>
    <property type="match status" value="1"/>
</dbReference>
<dbReference type="SUPFAM" id="SSF53098">
    <property type="entry name" value="Ribonuclease H-like"/>
    <property type="match status" value="1"/>
</dbReference>
<dbReference type="CDD" id="cd09276">
    <property type="entry name" value="Rnase_HI_RT_non_LTR"/>
    <property type="match status" value="1"/>
</dbReference>
<evidence type="ECO:0000256" key="2">
    <source>
        <dbReference type="ARBA" id="ARBA00023128"/>
    </source>
</evidence>
<feature type="region of interest" description="Disordered" evidence="4">
    <location>
        <begin position="303"/>
        <end position="328"/>
    </location>
</feature>
<evidence type="ECO:0000256" key="3">
    <source>
        <dbReference type="PROSITE-ProRule" id="PRU00042"/>
    </source>
</evidence>
<proteinExistence type="predicted"/>
<evidence type="ECO:0000256" key="4">
    <source>
        <dbReference type="SAM" id="MobiDB-lite"/>
    </source>
</evidence>
<keyword evidence="3" id="KW-0479">Metal-binding</keyword>
<evidence type="ECO:0000259" key="5">
    <source>
        <dbReference type="PROSITE" id="PS50157"/>
    </source>
</evidence>
<feature type="domain" description="RNase H type-1" evidence="7">
    <location>
        <begin position="1529"/>
        <end position="1672"/>
    </location>
</feature>
<dbReference type="CDD" id="cd01650">
    <property type="entry name" value="RT_nLTR_like"/>
    <property type="match status" value="1"/>
</dbReference>
<organism evidence="8 9">
    <name type="scientific">Purpureocillium lavendulum</name>
    <dbReference type="NCBI Taxonomy" id="1247861"/>
    <lineage>
        <taxon>Eukaryota</taxon>
        <taxon>Fungi</taxon>
        <taxon>Dikarya</taxon>
        <taxon>Ascomycota</taxon>
        <taxon>Pezizomycotina</taxon>
        <taxon>Sordariomycetes</taxon>
        <taxon>Hypocreomycetidae</taxon>
        <taxon>Hypocreales</taxon>
        <taxon>Ophiocordycipitaceae</taxon>
        <taxon>Purpureocillium</taxon>
    </lineage>
</organism>
<dbReference type="PROSITE" id="PS50879">
    <property type="entry name" value="RNASE_H_1"/>
    <property type="match status" value="1"/>
</dbReference>
<dbReference type="Pfam" id="PF00078">
    <property type="entry name" value="RVT_1"/>
    <property type="match status" value="1"/>
</dbReference>
<dbReference type="Gene3D" id="3.30.420.10">
    <property type="entry name" value="Ribonuclease H-like superfamily/Ribonuclease H"/>
    <property type="match status" value="1"/>
</dbReference>
<feature type="domain" description="C2H2-type" evidence="5">
    <location>
        <begin position="504"/>
        <end position="532"/>
    </location>
</feature>